<keyword evidence="2" id="KW-1185">Reference proteome</keyword>
<name>A0A183FA06_HELPZ</name>
<accession>A0A3P7V4P6</accession>
<dbReference type="WBParaSite" id="HPBE_0000299801-mRNA-1">
    <property type="protein sequence ID" value="HPBE_0000299801-mRNA-1"/>
    <property type="gene ID" value="HPBE_0000299801"/>
</dbReference>
<protein>
    <submittedName>
        <fullName evidence="3">PAN domain protein</fullName>
    </submittedName>
</protein>
<dbReference type="AlphaFoldDB" id="A0A183FA06"/>
<reference evidence="3" key="2">
    <citation type="submission" date="2019-09" db="UniProtKB">
        <authorList>
            <consortium name="WormBaseParasite"/>
        </authorList>
    </citation>
    <scope>IDENTIFICATION</scope>
</reference>
<evidence type="ECO:0000313" key="2">
    <source>
        <dbReference type="Proteomes" id="UP000050761"/>
    </source>
</evidence>
<sequence length="171" mass="19336">MKMMMIHPDRLNLRKIDNIDRYGFALTRPQKTGGSPHKKLSSSSALSSSATVAAAAAADIFDFCPFEPPDPWHKSILKYMDDKYGFLKDCTPNATLEPITDLVNGTVVLKKGKEKFQCQARCIEYVGDNEYSLSNWSSINEIAFKCDFVETNCSLNNITNRYIHMQIVEQK</sequence>
<gene>
    <name evidence="1" type="ORF">HPBE_LOCUS2999</name>
</gene>
<dbReference type="OrthoDB" id="5865359at2759"/>
<dbReference type="EMBL" id="UZAH01005951">
    <property type="protein sequence ID" value="VDO30044.1"/>
    <property type="molecule type" value="Genomic_DNA"/>
</dbReference>
<accession>A0A183FA06</accession>
<evidence type="ECO:0000313" key="3">
    <source>
        <dbReference type="WBParaSite" id="HPBE_0000299801-mRNA-1"/>
    </source>
</evidence>
<reference evidence="1 2" key="1">
    <citation type="submission" date="2018-11" db="EMBL/GenBank/DDBJ databases">
        <authorList>
            <consortium name="Pathogen Informatics"/>
        </authorList>
    </citation>
    <scope>NUCLEOTIDE SEQUENCE [LARGE SCALE GENOMIC DNA]</scope>
</reference>
<proteinExistence type="predicted"/>
<dbReference type="Proteomes" id="UP000050761">
    <property type="component" value="Unassembled WGS sequence"/>
</dbReference>
<organism evidence="2 3">
    <name type="scientific">Heligmosomoides polygyrus</name>
    <name type="common">Parasitic roundworm</name>
    <dbReference type="NCBI Taxonomy" id="6339"/>
    <lineage>
        <taxon>Eukaryota</taxon>
        <taxon>Metazoa</taxon>
        <taxon>Ecdysozoa</taxon>
        <taxon>Nematoda</taxon>
        <taxon>Chromadorea</taxon>
        <taxon>Rhabditida</taxon>
        <taxon>Rhabditina</taxon>
        <taxon>Rhabditomorpha</taxon>
        <taxon>Strongyloidea</taxon>
        <taxon>Heligmosomidae</taxon>
        <taxon>Heligmosomoides</taxon>
    </lineage>
</organism>
<evidence type="ECO:0000313" key="1">
    <source>
        <dbReference type="EMBL" id="VDO30044.1"/>
    </source>
</evidence>